<dbReference type="Proteomes" id="UP000184300">
    <property type="component" value="Unassembled WGS sequence"/>
</dbReference>
<dbReference type="GO" id="GO:0031267">
    <property type="term" value="F:small GTPase binding"/>
    <property type="evidence" value="ECO:0007669"/>
    <property type="project" value="TreeGrafter"/>
</dbReference>
<evidence type="ECO:0000256" key="1">
    <source>
        <dbReference type="ARBA" id="ARBA00004496"/>
    </source>
</evidence>
<feature type="compositionally biased region" description="Polar residues" evidence="11">
    <location>
        <begin position="444"/>
        <end position="457"/>
    </location>
</feature>
<sequence>MSSSRRNSREYEGESYDDASESRHPQNELTVTIPQSNSTRSLTDSPPSGTGATPQFSEAPSFPPAPHQNEVEDKTSDEKMDETGSENAVSDSEETPRKKKSQKSPLLTAHRLSTTSLDDVNLTGNKEDEAVVDGMSHEPNANPPPEQSTDSPVQGSRLQGLSGTLPSVPWAPPPVNKNPPPAAAAAAAAPPPPPTRKLTSPFAWLSRSSTSKETKSPPQSTDGSRRNTAASVSTVNSNPELAGRFGEWDDARGSKPRSNSLKDQFRLLRLREEAAAVSENGEATGTSGQSDGPPSIPEQSENDAVTSPPSATTTSPPNVPPTVNPNLAPGTVSGYSTSASDASVPVDWELWQQLVNHGPQALSSSEALNAAIKRGIPQTIRGVIWQVLADSKNPELEEVYRDLVARGTDKEKERHRNSNGQVNGEKESLFSSRSSVRSDNSASGTHSNNGSSPSPTQDPDAEKHAKEQAVIDAAKKKKAKDDALALQKLEKTIRRDLGARTSYSRYFVSQGNQEGLFGLCKAYALYDEQVGYAQGMNFIAMPLLFNMDEVDAFSLLVKLMNKYGLREMFVHDMPGLHRSLFLYERLLEDVEPAVYCHLRRRGVPPQLYATQWFLTLFAYRFPLQLVLRIYDLIFEEGLETTILKFGVAIMRRNAQGLLEQKDMSSLSLFLKERVFDAYIDKQPSASSILESGFFGSSGAADKEVYRADILVQDACDVPLTPEMIKEYTAEWEEKVQTEKEREAELEGLKHTVSIQSTRIRVLEEQAETSDKEHVQLASELVHVKVENEELSDLTDALKMQVGELKVVLDKQPTEVEEKLQTEMDRIMKRNLEVQNENRSMVEQMAEMEKELVEAKMKYAEIHENHESLKQKWSDLRKALG</sequence>
<dbReference type="FunFam" id="1.10.472.80:FF:000044">
    <property type="entry name" value="GTPase-activating protein GYP5"/>
    <property type="match status" value="1"/>
</dbReference>
<dbReference type="PANTHER" id="PTHR47219:SF9">
    <property type="entry name" value="GTPASE ACTIVATING PROTEIN AND CENTROSOME-ASSOCIATED, ISOFORM B"/>
    <property type="match status" value="1"/>
</dbReference>
<dbReference type="AlphaFoldDB" id="A0A1L9VZ08"/>
<evidence type="ECO:0000256" key="5">
    <source>
        <dbReference type="ARBA" id="ARBA00022892"/>
    </source>
</evidence>
<dbReference type="GeneID" id="34455922"/>
<evidence type="ECO:0000256" key="6">
    <source>
        <dbReference type="ARBA" id="ARBA00022927"/>
    </source>
</evidence>
<evidence type="ECO:0000256" key="2">
    <source>
        <dbReference type="ARBA" id="ARBA00022448"/>
    </source>
</evidence>
<dbReference type="GO" id="GO:0015031">
    <property type="term" value="P:protein transport"/>
    <property type="evidence" value="ECO:0007669"/>
    <property type="project" value="UniProtKB-KW"/>
</dbReference>
<dbReference type="InterPro" id="IPR035969">
    <property type="entry name" value="Rab-GAP_TBC_sf"/>
</dbReference>
<protein>
    <recommendedName>
        <fullName evidence="9">GTPase-activating protein GYP5</fullName>
    </recommendedName>
</protein>
<dbReference type="VEuPathDB" id="FungiDB:ASPGLDRAFT_115127"/>
<gene>
    <name evidence="13" type="ORF">ASPGLDRAFT_115127</name>
</gene>
<dbReference type="SUPFAM" id="SSF47923">
    <property type="entry name" value="Ypt/Rab-GAP domain of gyp1p"/>
    <property type="match status" value="2"/>
</dbReference>
<evidence type="ECO:0000256" key="7">
    <source>
        <dbReference type="ARBA" id="ARBA00023054"/>
    </source>
</evidence>
<feature type="compositionally biased region" description="Polar residues" evidence="11">
    <location>
        <begin position="147"/>
        <end position="165"/>
    </location>
</feature>
<evidence type="ECO:0000256" key="9">
    <source>
        <dbReference type="ARBA" id="ARBA00072088"/>
    </source>
</evidence>
<dbReference type="OrthoDB" id="295078at2759"/>
<organism evidence="13 14">
    <name type="scientific">Aspergillus glaucus CBS 516.65</name>
    <dbReference type="NCBI Taxonomy" id="1160497"/>
    <lineage>
        <taxon>Eukaryota</taxon>
        <taxon>Fungi</taxon>
        <taxon>Dikarya</taxon>
        <taxon>Ascomycota</taxon>
        <taxon>Pezizomycotina</taxon>
        <taxon>Eurotiomycetes</taxon>
        <taxon>Eurotiomycetidae</taxon>
        <taxon>Eurotiales</taxon>
        <taxon>Aspergillaceae</taxon>
        <taxon>Aspergillus</taxon>
        <taxon>Aspergillus subgen. Aspergillus</taxon>
    </lineage>
</organism>
<dbReference type="SMART" id="SM00164">
    <property type="entry name" value="TBC"/>
    <property type="match status" value="1"/>
</dbReference>
<dbReference type="Gene3D" id="1.10.8.270">
    <property type="entry name" value="putative rabgap domain of human tbc1 domain family member 14 like domains"/>
    <property type="match status" value="1"/>
</dbReference>
<dbReference type="Gene3D" id="1.10.472.80">
    <property type="entry name" value="Ypt/Rab-GAP domain of gyp1p, domain 3"/>
    <property type="match status" value="1"/>
</dbReference>
<keyword evidence="5" id="KW-0931">ER-Golgi transport</keyword>
<feature type="compositionally biased region" description="Polar residues" evidence="11">
    <location>
        <begin position="27"/>
        <end position="58"/>
    </location>
</feature>
<evidence type="ECO:0000259" key="12">
    <source>
        <dbReference type="PROSITE" id="PS50086"/>
    </source>
</evidence>
<keyword evidence="7 10" id="KW-0175">Coiled coil</keyword>
<dbReference type="EMBL" id="KV878888">
    <property type="protein sequence ID" value="OJJ89135.1"/>
    <property type="molecule type" value="Genomic_DNA"/>
</dbReference>
<dbReference type="PANTHER" id="PTHR47219">
    <property type="entry name" value="RAB GTPASE-ACTIVATING PROTEIN 1-LIKE"/>
    <property type="match status" value="1"/>
</dbReference>
<feature type="compositionally biased region" description="Low complexity" evidence="11">
    <location>
        <begin position="304"/>
        <end position="316"/>
    </location>
</feature>
<evidence type="ECO:0000256" key="11">
    <source>
        <dbReference type="SAM" id="MobiDB-lite"/>
    </source>
</evidence>
<feature type="compositionally biased region" description="Polar residues" evidence="11">
    <location>
        <begin position="216"/>
        <end position="239"/>
    </location>
</feature>
<evidence type="ECO:0000256" key="8">
    <source>
        <dbReference type="ARBA" id="ARBA00061661"/>
    </source>
</evidence>
<name>A0A1L9VZ08_ASPGL</name>
<dbReference type="PROSITE" id="PS50086">
    <property type="entry name" value="TBC_RABGAP"/>
    <property type="match status" value="1"/>
</dbReference>
<feature type="coiled-coil region" evidence="10">
    <location>
        <begin position="816"/>
        <end position="871"/>
    </location>
</feature>
<evidence type="ECO:0000256" key="3">
    <source>
        <dbReference type="ARBA" id="ARBA00022468"/>
    </source>
</evidence>
<feature type="compositionally biased region" description="Polar residues" evidence="11">
    <location>
        <begin position="111"/>
        <end position="124"/>
    </location>
</feature>
<dbReference type="Pfam" id="PF23436">
    <property type="entry name" value="RabGap-TBC_2"/>
    <property type="match status" value="1"/>
</dbReference>
<dbReference type="InterPro" id="IPR000195">
    <property type="entry name" value="Rab-GAP-TBC_dom"/>
</dbReference>
<feature type="compositionally biased region" description="Low complexity" evidence="11">
    <location>
        <begin position="429"/>
        <end position="443"/>
    </location>
</feature>
<dbReference type="GO" id="GO:0005737">
    <property type="term" value="C:cytoplasm"/>
    <property type="evidence" value="ECO:0007669"/>
    <property type="project" value="UniProtKB-SubCell"/>
</dbReference>
<feature type="compositionally biased region" description="Polar residues" evidence="11">
    <location>
        <begin position="281"/>
        <end position="303"/>
    </location>
</feature>
<reference evidence="14" key="1">
    <citation type="journal article" date="2017" name="Genome Biol.">
        <title>Comparative genomics reveals high biological diversity and specific adaptations in the industrially and medically important fungal genus Aspergillus.</title>
        <authorList>
            <person name="de Vries R.P."/>
            <person name="Riley R."/>
            <person name="Wiebenga A."/>
            <person name="Aguilar-Osorio G."/>
            <person name="Amillis S."/>
            <person name="Uchima C.A."/>
            <person name="Anderluh G."/>
            <person name="Asadollahi M."/>
            <person name="Askin M."/>
            <person name="Barry K."/>
            <person name="Battaglia E."/>
            <person name="Bayram O."/>
            <person name="Benocci T."/>
            <person name="Braus-Stromeyer S.A."/>
            <person name="Caldana C."/>
            <person name="Canovas D."/>
            <person name="Cerqueira G.C."/>
            <person name="Chen F."/>
            <person name="Chen W."/>
            <person name="Choi C."/>
            <person name="Clum A."/>
            <person name="Dos Santos R.A."/>
            <person name="Damasio A.R."/>
            <person name="Diallinas G."/>
            <person name="Emri T."/>
            <person name="Fekete E."/>
            <person name="Flipphi M."/>
            <person name="Freyberg S."/>
            <person name="Gallo A."/>
            <person name="Gournas C."/>
            <person name="Habgood R."/>
            <person name="Hainaut M."/>
            <person name="Harispe M.L."/>
            <person name="Henrissat B."/>
            <person name="Hilden K.S."/>
            <person name="Hope R."/>
            <person name="Hossain A."/>
            <person name="Karabika E."/>
            <person name="Karaffa L."/>
            <person name="Karanyi Z."/>
            <person name="Krasevec N."/>
            <person name="Kuo A."/>
            <person name="Kusch H."/>
            <person name="LaButti K."/>
            <person name="Lagendijk E.L."/>
            <person name="Lapidus A."/>
            <person name="Levasseur A."/>
            <person name="Lindquist E."/>
            <person name="Lipzen A."/>
            <person name="Logrieco A.F."/>
            <person name="MacCabe A."/>
            <person name="Maekelae M.R."/>
            <person name="Malavazi I."/>
            <person name="Melin P."/>
            <person name="Meyer V."/>
            <person name="Mielnichuk N."/>
            <person name="Miskei M."/>
            <person name="Molnar A.P."/>
            <person name="Mule G."/>
            <person name="Ngan C.Y."/>
            <person name="Orejas M."/>
            <person name="Orosz E."/>
            <person name="Ouedraogo J.P."/>
            <person name="Overkamp K.M."/>
            <person name="Park H.-S."/>
            <person name="Perrone G."/>
            <person name="Piumi F."/>
            <person name="Punt P.J."/>
            <person name="Ram A.F."/>
            <person name="Ramon A."/>
            <person name="Rauscher S."/>
            <person name="Record E."/>
            <person name="Riano-Pachon D.M."/>
            <person name="Robert V."/>
            <person name="Roehrig J."/>
            <person name="Ruller R."/>
            <person name="Salamov A."/>
            <person name="Salih N.S."/>
            <person name="Samson R.A."/>
            <person name="Sandor E."/>
            <person name="Sanguinetti M."/>
            <person name="Schuetze T."/>
            <person name="Sepcic K."/>
            <person name="Shelest E."/>
            <person name="Sherlock G."/>
            <person name="Sophianopoulou V."/>
            <person name="Squina F.M."/>
            <person name="Sun H."/>
            <person name="Susca A."/>
            <person name="Todd R.B."/>
            <person name="Tsang A."/>
            <person name="Unkles S.E."/>
            <person name="van de Wiele N."/>
            <person name="van Rossen-Uffink D."/>
            <person name="Oliveira J.V."/>
            <person name="Vesth T.C."/>
            <person name="Visser J."/>
            <person name="Yu J.-H."/>
            <person name="Zhou M."/>
            <person name="Andersen M.R."/>
            <person name="Archer D.B."/>
            <person name="Baker S.E."/>
            <person name="Benoit I."/>
            <person name="Brakhage A.A."/>
            <person name="Braus G.H."/>
            <person name="Fischer R."/>
            <person name="Frisvad J.C."/>
            <person name="Goldman G.H."/>
            <person name="Houbraken J."/>
            <person name="Oakley B."/>
            <person name="Pocsi I."/>
            <person name="Scazzocchio C."/>
            <person name="Seiboth B."/>
            <person name="vanKuyk P.A."/>
            <person name="Wortman J."/>
            <person name="Dyer P.S."/>
            <person name="Grigoriev I.V."/>
        </authorList>
    </citation>
    <scope>NUCLEOTIDE SEQUENCE [LARGE SCALE GENOMIC DNA]</scope>
    <source>
        <strain evidence="14">CBS 516.65</strain>
    </source>
</reference>
<dbReference type="STRING" id="1160497.A0A1L9VZ08"/>
<feature type="compositionally biased region" description="Basic and acidic residues" evidence="11">
    <location>
        <begin position="69"/>
        <end position="82"/>
    </location>
</feature>
<dbReference type="Gene3D" id="1.10.10.750">
    <property type="entry name" value="Ypt/Rab-GAP domain of gyp1p, domain 1"/>
    <property type="match status" value="1"/>
</dbReference>
<evidence type="ECO:0000313" key="14">
    <source>
        <dbReference type="Proteomes" id="UP000184300"/>
    </source>
</evidence>
<evidence type="ECO:0000256" key="4">
    <source>
        <dbReference type="ARBA" id="ARBA00022490"/>
    </source>
</evidence>
<evidence type="ECO:0000313" key="13">
    <source>
        <dbReference type="EMBL" id="OJJ89135.1"/>
    </source>
</evidence>
<keyword evidence="3" id="KW-0343">GTPase activation</keyword>
<dbReference type="InterPro" id="IPR050302">
    <property type="entry name" value="Rab_GAP_TBC_domain"/>
</dbReference>
<comment type="subcellular location">
    <subcellularLocation>
        <location evidence="1">Cytoplasm</location>
    </subcellularLocation>
</comment>
<dbReference type="FunFam" id="1.10.8.270:FF:000066">
    <property type="entry name" value="GTPase activating protein (Gyp5), putative"/>
    <property type="match status" value="1"/>
</dbReference>
<feature type="compositionally biased region" description="Basic and acidic residues" evidence="11">
    <location>
        <begin position="460"/>
        <end position="469"/>
    </location>
</feature>
<keyword evidence="4" id="KW-0963">Cytoplasm</keyword>
<evidence type="ECO:0000256" key="10">
    <source>
        <dbReference type="SAM" id="Coils"/>
    </source>
</evidence>
<accession>A0A1L9VZ08</accession>
<feature type="domain" description="Rab-GAP TBC" evidence="12">
    <location>
        <begin position="375"/>
        <end position="637"/>
    </location>
</feature>
<dbReference type="GO" id="GO:0016192">
    <property type="term" value="P:vesicle-mediated transport"/>
    <property type="evidence" value="ECO:0007669"/>
    <property type="project" value="UniProtKB-KW"/>
</dbReference>
<proteinExistence type="inferred from homology"/>
<feature type="region of interest" description="Disordered" evidence="11">
    <location>
        <begin position="408"/>
        <end position="474"/>
    </location>
</feature>
<feature type="compositionally biased region" description="Pro residues" evidence="11">
    <location>
        <begin position="169"/>
        <end position="182"/>
    </location>
</feature>
<dbReference type="GO" id="GO:0005096">
    <property type="term" value="F:GTPase activator activity"/>
    <property type="evidence" value="ECO:0007669"/>
    <property type="project" value="UniProtKB-KW"/>
</dbReference>
<feature type="compositionally biased region" description="Basic and acidic residues" evidence="11">
    <location>
        <begin position="263"/>
        <end position="274"/>
    </location>
</feature>
<comment type="similarity">
    <text evidence="8">Belongs to the GYP5 family.</text>
</comment>
<keyword evidence="2" id="KW-0813">Transport</keyword>
<dbReference type="RefSeq" id="XP_022405797.1">
    <property type="nucleotide sequence ID" value="XM_022539661.1"/>
</dbReference>
<keyword evidence="6" id="KW-0653">Protein transport</keyword>
<keyword evidence="14" id="KW-1185">Reference proteome</keyword>
<feature type="region of interest" description="Disordered" evidence="11">
    <location>
        <begin position="1"/>
        <end position="340"/>
    </location>
</feature>